<organism evidence="2 3">
    <name type="scientific">[Roseibacterium] beibuensis</name>
    <dbReference type="NCBI Taxonomy" id="1193142"/>
    <lineage>
        <taxon>Bacteria</taxon>
        <taxon>Pseudomonadati</taxon>
        <taxon>Pseudomonadota</taxon>
        <taxon>Alphaproteobacteria</taxon>
        <taxon>Rhodobacterales</taxon>
        <taxon>Roseobacteraceae</taxon>
        <taxon>Roseicyclus</taxon>
    </lineage>
</organism>
<dbReference type="Proteomes" id="UP001499910">
    <property type="component" value="Unassembled WGS sequence"/>
</dbReference>
<keyword evidence="3" id="KW-1185">Reference proteome</keyword>
<keyword evidence="2" id="KW-0969">Cilium</keyword>
<evidence type="ECO:0000259" key="1">
    <source>
        <dbReference type="Pfam" id="PF00700"/>
    </source>
</evidence>
<protein>
    <submittedName>
        <fullName evidence="2">Flagellin</fullName>
    </submittedName>
</protein>
<gene>
    <name evidence="2" type="ORF">GCM10023209_22240</name>
</gene>
<evidence type="ECO:0000313" key="3">
    <source>
        <dbReference type="Proteomes" id="UP001499910"/>
    </source>
</evidence>
<comment type="caution">
    <text evidence="2">The sequence shown here is derived from an EMBL/GenBank/DDBJ whole genome shotgun (WGS) entry which is preliminary data.</text>
</comment>
<name>A0ABP9LEJ7_9RHOB</name>
<dbReference type="SUPFAM" id="SSF64518">
    <property type="entry name" value="Phase 1 flagellin"/>
    <property type="match status" value="1"/>
</dbReference>
<evidence type="ECO:0000313" key="2">
    <source>
        <dbReference type="EMBL" id="GAA5074782.1"/>
    </source>
</evidence>
<dbReference type="Pfam" id="PF00700">
    <property type="entry name" value="Flagellin_C"/>
    <property type="match status" value="1"/>
</dbReference>
<keyword evidence="2" id="KW-0966">Cell projection</keyword>
<sequence length="335" mass="35133">MSLTTLGDAAGYHLFRRDSAGLKADLQRLTTELSTGRVSDLGQATGGDFSALSDVMHRLRLTETFATGIAEAALAAQGRQTALERLSAEIEGLGPGLLAVSNSGAASELQLRLADAPDRFEMAVSSLNTRVAGQSLFSGDRPDQPALRPADDILDALRPIADAAPDAATLIAEIDAWFSDTGGGYDSFAWQGGGGDPPPVLLEEGQSVEAGVTAREDAIRTTLAGLALAALTAEGHGPADETSRRELTQAAAGRLELGETGLIQLRANLGTAEAQLDAARVRTEATRSSLELEQGRITAADPYSTASEIEELSQRLESLYLVTARLSRLSLSEYL</sequence>
<accession>A0ABP9LEJ7</accession>
<dbReference type="EMBL" id="BAABHW010000002">
    <property type="protein sequence ID" value="GAA5074782.1"/>
    <property type="molecule type" value="Genomic_DNA"/>
</dbReference>
<dbReference type="InterPro" id="IPR046358">
    <property type="entry name" value="Flagellin_C"/>
</dbReference>
<keyword evidence="2" id="KW-0282">Flagellum</keyword>
<reference evidence="3" key="1">
    <citation type="journal article" date="2019" name="Int. J. Syst. Evol. Microbiol.">
        <title>The Global Catalogue of Microorganisms (GCM) 10K type strain sequencing project: providing services to taxonomists for standard genome sequencing and annotation.</title>
        <authorList>
            <consortium name="The Broad Institute Genomics Platform"/>
            <consortium name="The Broad Institute Genome Sequencing Center for Infectious Disease"/>
            <person name="Wu L."/>
            <person name="Ma J."/>
        </authorList>
    </citation>
    <scope>NUCLEOTIDE SEQUENCE [LARGE SCALE GENOMIC DNA]</scope>
    <source>
        <strain evidence="3">JCM 18015</strain>
    </source>
</reference>
<proteinExistence type="predicted"/>
<feature type="domain" description="Flagellin C-terminal" evidence="1">
    <location>
        <begin position="261"/>
        <end position="335"/>
    </location>
</feature>
<dbReference type="RefSeq" id="WP_259553907.1">
    <property type="nucleotide sequence ID" value="NZ_BAABHW010000002.1"/>
</dbReference>